<gene>
    <name evidence="2" type="ORF">EUGRSUZ_G02470</name>
</gene>
<feature type="transmembrane region" description="Helical" evidence="1">
    <location>
        <begin position="74"/>
        <end position="94"/>
    </location>
</feature>
<keyword evidence="1" id="KW-0812">Transmembrane</keyword>
<organism evidence="2">
    <name type="scientific">Eucalyptus grandis</name>
    <name type="common">Flooded gum</name>
    <dbReference type="NCBI Taxonomy" id="71139"/>
    <lineage>
        <taxon>Eukaryota</taxon>
        <taxon>Viridiplantae</taxon>
        <taxon>Streptophyta</taxon>
        <taxon>Embryophyta</taxon>
        <taxon>Tracheophyta</taxon>
        <taxon>Spermatophyta</taxon>
        <taxon>Magnoliopsida</taxon>
        <taxon>eudicotyledons</taxon>
        <taxon>Gunneridae</taxon>
        <taxon>Pentapetalae</taxon>
        <taxon>rosids</taxon>
        <taxon>malvids</taxon>
        <taxon>Myrtales</taxon>
        <taxon>Myrtaceae</taxon>
        <taxon>Myrtoideae</taxon>
        <taxon>Eucalypteae</taxon>
        <taxon>Eucalyptus</taxon>
    </lineage>
</organism>
<dbReference type="InParanoid" id="A0A059BFF3"/>
<sequence length="151" mass="16320">MAKSAGSLTRLLGRFLLLSGLGIIRRLLLPKFLSASRPKGDSRLTTGWSILDLFLASAAAFEISSAFKRASVHGLIFTAPGFFFFGGSSPTVFLPKELTDPVSGGTTSNWRRDKNSLFMAHDINISFVTSANRVHNAHKRKFCGDIISSAG</sequence>
<dbReference type="Gramene" id="KCW64917">
    <property type="protein sequence ID" value="KCW64917"/>
    <property type="gene ID" value="EUGRSUZ_G02470"/>
</dbReference>
<accession>A0A059BFF3</accession>
<name>A0A059BFF3_EUCGR</name>
<dbReference type="AlphaFoldDB" id="A0A059BFF3"/>
<evidence type="ECO:0000313" key="2">
    <source>
        <dbReference type="EMBL" id="KCW64917.1"/>
    </source>
</evidence>
<feature type="transmembrane region" description="Helical" evidence="1">
    <location>
        <begin position="12"/>
        <end position="28"/>
    </location>
</feature>
<keyword evidence="1" id="KW-0472">Membrane</keyword>
<proteinExistence type="predicted"/>
<evidence type="ECO:0000256" key="1">
    <source>
        <dbReference type="SAM" id="Phobius"/>
    </source>
</evidence>
<keyword evidence="1" id="KW-1133">Transmembrane helix</keyword>
<reference evidence="2" key="1">
    <citation type="submission" date="2013-07" db="EMBL/GenBank/DDBJ databases">
        <title>The genome of Eucalyptus grandis.</title>
        <authorList>
            <person name="Schmutz J."/>
            <person name="Hayes R."/>
            <person name="Myburg A."/>
            <person name="Tuskan G."/>
            <person name="Grattapaglia D."/>
            <person name="Rokhsar D.S."/>
        </authorList>
    </citation>
    <scope>NUCLEOTIDE SEQUENCE</scope>
    <source>
        <tissue evidence="2">Leaf extractions</tissue>
    </source>
</reference>
<protein>
    <submittedName>
        <fullName evidence="2">Uncharacterized protein</fullName>
    </submittedName>
</protein>
<feature type="transmembrane region" description="Helical" evidence="1">
    <location>
        <begin position="48"/>
        <end position="67"/>
    </location>
</feature>
<dbReference type="EMBL" id="KK198759">
    <property type="protein sequence ID" value="KCW64917.1"/>
    <property type="molecule type" value="Genomic_DNA"/>
</dbReference>